<dbReference type="EMBL" id="JACHMG010000001">
    <property type="protein sequence ID" value="MBB4684700.1"/>
    <property type="molecule type" value="Genomic_DNA"/>
</dbReference>
<dbReference type="SUPFAM" id="SSF51679">
    <property type="entry name" value="Bacterial luciferase-like"/>
    <property type="match status" value="1"/>
</dbReference>
<dbReference type="Gene3D" id="3.20.20.30">
    <property type="entry name" value="Luciferase-like domain"/>
    <property type="match status" value="1"/>
</dbReference>
<proteinExistence type="predicted"/>
<evidence type="ECO:0000313" key="4">
    <source>
        <dbReference type="Proteomes" id="UP000581769"/>
    </source>
</evidence>
<protein>
    <submittedName>
        <fullName evidence="3">Putative F420-dependent oxidoreductase</fullName>
    </submittedName>
</protein>
<evidence type="ECO:0000313" key="3">
    <source>
        <dbReference type="EMBL" id="MBB4684700.1"/>
    </source>
</evidence>
<keyword evidence="4" id="KW-1185">Reference proteome</keyword>
<dbReference type="GO" id="GO:0016705">
    <property type="term" value="F:oxidoreductase activity, acting on paired donors, with incorporation or reduction of molecular oxygen"/>
    <property type="evidence" value="ECO:0007669"/>
    <property type="project" value="InterPro"/>
</dbReference>
<organism evidence="3 4">
    <name type="scientific">Amycolatopsis jiangsuensis</name>
    <dbReference type="NCBI Taxonomy" id="1181879"/>
    <lineage>
        <taxon>Bacteria</taxon>
        <taxon>Bacillati</taxon>
        <taxon>Actinomycetota</taxon>
        <taxon>Actinomycetes</taxon>
        <taxon>Pseudonocardiales</taxon>
        <taxon>Pseudonocardiaceae</taxon>
        <taxon>Amycolatopsis</taxon>
    </lineage>
</organism>
<gene>
    <name evidence="3" type="ORF">BJY18_002185</name>
</gene>
<dbReference type="InterPro" id="IPR022526">
    <property type="entry name" value="F420_Rv3093c"/>
</dbReference>
<dbReference type="InterPro" id="IPR036661">
    <property type="entry name" value="Luciferase-like_sf"/>
</dbReference>
<dbReference type="AlphaFoldDB" id="A0A840IS30"/>
<sequence length="318" mass="34283">MTNRWGLTIPLTGVPLTEHRALVEQLPDLGYTDVWSAETAGTDAFTPLVLASQWAPQLRLGTAIVPVYTRGPGLLAMSASTLAELAPGRFVLGIGASSPVIVESWNSAEFAEPFKRSRDALRFLRSALAGEKVTESYDTFSVSKFRLERAADPAPSIMLAALRPGMLRLAAKEADGAITNWLAAADVPKVREVVGPDVELAARIFVCPTEDVAAARALGRMLISSYLTVPVYAAFHEWLGRGEQLRPMHEAWAAGERKKANEVIPDEVVDALVVHGSVDSCREQVQSYVDNGLTTPVLAVLPTGGDVFDQVRGLAPRR</sequence>
<evidence type="ECO:0000259" key="2">
    <source>
        <dbReference type="Pfam" id="PF00296"/>
    </source>
</evidence>
<comment type="caution">
    <text evidence="3">The sequence shown here is derived from an EMBL/GenBank/DDBJ whole genome shotgun (WGS) entry which is preliminary data.</text>
</comment>
<name>A0A840IS30_9PSEU</name>
<accession>A0A840IS30</accession>
<reference evidence="3 4" key="1">
    <citation type="submission" date="2020-08" db="EMBL/GenBank/DDBJ databases">
        <title>Sequencing the genomes of 1000 actinobacteria strains.</title>
        <authorList>
            <person name="Klenk H.-P."/>
        </authorList>
    </citation>
    <scope>NUCLEOTIDE SEQUENCE [LARGE SCALE GENOMIC DNA]</scope>
    <source>
        <strain evidence="3 4">DSM 45859</strain>
    </source>
</reference>
<dbReference type="PANTHER" id="PTHR43244:SF1">
    <property type="entry name" value="5,10-METHYLENETETRAHYDROMETHANOPTERIN REDUCTASE"/>
    <property type="match status" value="1"/>
</dbReference>
<feature type="domain" description="Luciferase-like" evidence="2">
    <location>
        <begin position="12"/>
        <end position="294"/>
    </location>
</feature>
<dbReference type="Pfam" id="PF00296">
    <property type="entry name" value="Bac_luciferase"/>
    <property type="match status" value="1"/>
</dbReference>
<dbReference type="Proteomes" id="UP000581769">
    <property type="component" value="Unassembled WGS sequence"/>
</dbReference>
<dbReference type="PANTHER" id="PTHR43244">
    <property type="match status" value="1"/>
</dbReference>
<dbReference type="InterPro" id="IPR050564">
    <property type="entry name" value="F420-G6PD/mer"/>
</dbReference>
<dbReference type="NCBIfam" id="TIGR03841">
    <property type="entry name" value="F420_Rv3093c"/>
    <property type="match status" value="1"/>
</dbReference>
<dbReference type="RefSeq" id="WP_184779844.1">
    <property type="nucleotide sequence ID" value="NZ_JACHMG010000001.1"/>
</dbReference>
<dbReference type="InterPro" id="IPR011251">
    <property type="entry name" value="Luciferase-like_dom"/>
</dbReference>
<evidence type="ECO:0000256" key="1">
    <source>
        <dbReference type="ARBA" id="ARBA00023002"/>
    </source>
</evidence>
<keyword evidence="1" id="KW-0560">Oxidoreductase</keyword>
<dbReference type="CDD" id="cd01097">
    <property type="entry name" value="Tetrahydromethanopterin_reductase"/>
    <property type="match status" value="1"/>
</dbReference>